<evidence type="ECO:0008006" key="4">
    <source>
        <dbReference type="Google" id="ProtNLM"/>
    </source>
</evidence>
<dbReference type="AlphaFoldDB" id="A0A1R4GXN1"/>
<keyword evidence="3" id="KW-1185">Reference proteome</keyword>
<proteinExistence type="predicted"/>
<dbReference type="OrthoDB" id="6660515at2"/>
<evidence type="ECO:0000256" key="1">
    <source>
        <dbReference type="SAM" id="MobiDB-lite"/>
    </source>
</evidence>
<dbReference type="STRING" id="1945521.A1232T_02094"/>
<evidence type="ECO:0000313" key="3">
    <source>
        <dbReference type="Proteomes" id="UP000188357"/>
    </source>
</evidence>
<dbReference type="RefSeq" id="WP_077451751.1">
    <property type="nucleotide sequence ID" value="NZ_FUGE01000214.1"/>
</dbReference>
<feature type="region of interest" description="Disordered" evidence="1">
    <location>
        <begin position="79"/>
        <end position="114"/>
    </location>
</feature>
<accession>A0A1R4GXN1</accession>
<dbReference type="EMBL" id="FUGE01000214">
    <property type="protein sequence ID" value="SJM72895.1"/>
    <property type="molecule type" value="Genomic_DNA"/>
</dbReference>
<sequence>MTAAYQASVNSLTPNKGVDSAVPALLIQQRHILGMMGLNIWVQRDRATTLVDYDTAVKQHRDTIHDQSSPSIRLAVVSETPVAAADEEPNANAKPDNTSTADSPVVDQPTANQEQLTANPIQALKKKFVASEEQTAKAKVSLADSLEQVAPFEILGVSFKDWVLIADAEALKLPQQLTLWENILSALSITPQVLKFPICPGISDKESANASVAGFVFCLAKRNDVKVGAVTNMPKSLEHPQLTTLPSLADMLQDGELKKQLWQMLNQH</sequence>
<dbReference type="Proteomes" id="UP000188357">
    <property type="component" value="Unassembled WGS sequence"/>
</dbReference>
<name>A0A1R4GXN1_9GAMM</name>
<reference evidence="2 3" key="1">
    <citation type="submission" date="2017-02" db="EMBL/GenBank/DDBJ databases">
        <authorList>
            <person name="Peterson S.W."/>
        </authorList>
    </citation>
    <scope>NUCLEOTIDE SEQUENCE [LARGE SCALE GENOMIC DNA]</scope>
    <source>
        <strain evidence="2">Psychrobacter_piechaudii</strain>
    </source>
</reference>
<organism evidence="2 3">
    <name type="scientific">Psychrobacter piechaudii</name>
    <dbReference type="NCBI Taxonomy" id="1945521"/>
    <lineage>
        <taxon>Bacteria</taxon>
        <taxon>Pseudomonadati</taxon>
        <taxon>Pseudomonadota</taxon>
        <taxon>Gammaproteobacteria</taxon>
        <taxon>Moraxellales</taxon>
        <taxon>Moraxellaceae</taxon>
        <taxon>Psychrobacter</taxon>
    </lineage>
</organism>
<protein>
    <recommendedName>
        <fullName evidence="4">DNA polymerase III subunit psi</fullName>
    </recommendedName>
</protein>
<evidence type="ECO:0000313" key="2">
    <source>
        <dbReference type="EMBL" id="SJM72895.1"/>
    </source>
</evidence>
<gene>
    <name evidence="2" type="ORF">A1232T_02094</name>
</gene>